<dbReference type="PANTHER" id="PTHR30040:SF2">
    <property type="entry name" value="FAD:PROTEIN FMN TRANSFERASE"/>
    <property type="match status" value="1"/>
</dbReference>
<evidence type="ECO:0000256" key="13">
    <source>
        <dbReference type="SAM" id="Coils"/>
    </source>
</evidence>
<dbReference type="Proteomes" id="UP000245202">
    <property type="component" value="Unassembled WGS sequence"/>
</dbReference>
<evidence type="ECO:0000256" key="7">
    <source>
        <dbReference type="ARBA" id="ARBA00022842"/>
    </source>
</evidence>
<feature type="chain" id="PRO_5039745051" description="FAD:protein FMN transferase" evidence="12">
    <location>
        <begin position="23"/>
        <end position="355"/>
    </location>
</feature>
<feature type="binding site" evidence="11">
    <location>
        <position position="303"/>
    </location>
    <ligand>
        <name>Mg(2+)</name>
        <dbReference type="ChEBI" id="CHEBI:18420"/>
    </ligand>
</feature>
<feature type="signal peptide" evidence="12">
    <location>
        <begin position="1"/>
        <end position="22"/>
    </location>
</feature>
<name>A0A2R5EYD9_9BACL</name>
<dbReference type="RefSeq" id="WP_108994641.1">
    <property type="nucleotide sequence ID" value="NZ_BDQX01000289.1"/>
</dbReference>
<keyword evidence="6 10" id="KW-0274">FAD</keyword>
<comment type="catalytic activity">
    <reaction evidence="9 10 12">
        <text>L-threonyl-[protein] + FAD = FMN-L-threonyl-[protein] + AMP + H(+)</text>
        <dbReference type="Rhea" id="RHEA:36847"/>
        <dbReference type="Rhea" id="RHEA-COMP:11060"/>
        <dbReference type="Rhea" id="RHEA-COMP:11061"/>
        <dbReference type="ChEBI" id="CHEBI:15378"/>
        <dbReference type="ChEBI" id="CHEBI:30013"/>
        <dbReference type="ChEBI" id="CHEBI:57692"/>
        <dbReference type="ChEBI" id="CHEBI:74257"/>
        <dbReference type="ChEBI" id="CHEBI:456215"/>
        <dbReference type="EC" id="2.7.1.180"/>
    </reaction>
</comment>
<keyword evidence="15" id="KW-1185">Reference proteome</keyword>
<comment type="cofactor">
    <cofactor evidence="11">
        <name>Mg(2+)</name>
        <dbReference type="ChEBI" id="CHEBI:18420"/>
    </cofactor>
    <cofactor evidence="11">
        <name>Mn(2+)</name>
        <dbReference type="ChEBI" id="CHEBI:29035"/>
    </cofactor>
    <text evidence="11">Magnesium. Can also use manganese.</text>
</comment>
<reference evidence="14 15" key="1">
    <citation type="submission" date="2017-08" db="EMBL/GenBank/DDBJ databases">
        <title>Substantial Increase in Enzyme Production by Combined Drug-Resistance Mutations in Paenibacillus agaridevorans.</title>
        <authorList>
            <person name="Tanaka Y."/>
            <person name="Funane K."/>
            <person name="Hosaka T."/>
            <person name="Shiwa Y."/>
            <person name="Fujita N."/>
            <person name="Miyazaki T."/>
            <person name="Yoshikawa H."/>
            <person name="Murakami K."/>
            <person name="Kasahara K."/>
            <person name="Inaoka T."/>
            <person name="Hiraga Y."/>
            <person name="Ochi K."/>
        </authorList>
    </citation>
    <scope>NUCLEOTIDE SEQUENCE [LARGE SCALE GENOMIC DNA]</scope>
    <source>
        <strain evidence="14 15">T-3040</strain>
    </source>
</reference>
<comment type="caution">
    <text evidence="14">The sequence shown here is derived from an EMBL/GenBank/DDBJ whole genome shotgun (WGS) entry which is preliminary data.</text>
</comment>
<organism evidence="14 15">
    <name type="scientific">Paenibacillus agaridevorans</name>
    <dbReference type="NCBI Taxonomy" id="171404"/>
    <lineage>
        <taxon>Bacteria</taxon>
        <taxon>Bacillati</taxon>
        <taxon>Bacillota</taxon>
        <taxon>Bacilli</taxon>
        <taxon>Bacillales</taxon>
        <taxon>Paenibacillaceae</taxon>
        <taxon>Paenibacillus</taxon>
    </lineage>
</organism>
<comment type="subcellular location">
    <subcellularLocation>
        <location evidence="12">Cell inner membrane</location>
        <topology evidence="12">Lipid-anchor</topology>
        <orientation evidence="12">Periplasmic side</orientation>
    </subcellularLocation>
</comment>
<keyword evidence="13" id="KW-0175">Coiled coil</keyword>
<comment type="similarity">
    <text evidence="10 12">Belongs to the ApbE family.</text>
</comment>
<keyword evidence="12" id="KW-1003">Cell membrane</keyword>
<evidence type="ECO:0000256" key="4">
    <source>
        <dbReference type="ARBA" id="ARBA00022679"/>
    </source>
</evidence>
<keyword evidence="12" id="KW-0997">Cell inner membrane</keyword>
<dbReference type="InterPro" id="IPR003374">
    <property type="entry name" value="ApbE-like_sf"/>
</dbReference>
<dbReference type="AlphaFoldDB" id="A0A2R5EYD9"/>
<accession>A0A2R5EYD9</accession>
<evidence type="ECO:0000313" key="14">
    <source>
        <dbReference type="EMBL" id="GBG10058.1"/>
    </source>
</evidence>
<proteinExistence type="inferred from homology"/>
<keyword evidence="12" id="KW-0732">Signal</keyword>
<evidence type="ECO:0000256" key="12">
    <source>
        <dbReference type="RuleBase" id="RU363002"/>
    </source>
</evidence>
<evidence type="ECO:0000256" key="6">
    <source>
        <dbReference type="ARBA" id="ARBA00022827"/>
    </source>
</evidence>
<gene>
    <name evidence="14" type="ORF">PAT3040_04768</name>
</gene>
<keyword evidence="12" id="KW-0472">Membrane</keyword>
<dbReference type="GO" id="GO:0016740">
    <property type="term" value="F:transferase activity"/>
    <property type="evidence" value="ECO:0007669"/>
    <property type="project" value="UniProtKB-UniRule"/>
</dbReference>
<dbReference type="PROSITE" id="PS51257">
    <property type="entry name" value="PROKAR_LIPOPROTEIN"/>
    <property type="match status" value="1"/>
</dbReference>
<dbReference type="GO" id="GO:0005886">
    <property type="term" value="C:plasma membrane"/>
    <property type="evidence" value="ECO:0007669"/>
    <property type="project" value="UniProtKB-SubCell"/>
</dbReference>
<keyword evidence="3 10" id="KW-0285">Flavoprotein</keyword>
<dbReference type="InterPro" id="IPR024932">
    <property type="entry name" value="ApbE"/>
</dbReference>
<evidence type="ECO:0000256" key="9">
    <source>
        <dbReference type="ARBA" id="ARBA00048540"/>
    </source>
</evidence>
<keyword evidence="4 10" id="KW-0808">Transferase</keyword>
<evidence type="ECO:0000256" key="8">
    <source>
        <dbReference type="ARBA" id="ARBA00031306"/>
    </source>
</evidence>
<evidence type="ECO:0000313" key="15">
    <source>
        <dbReference type="Proteomes" id="UP000245202"/>
    </source>
</evidence>
<feature type="binding site" evidence="11">
    <location>
        <position position="185"/>
    </location>
    <ligand>
        <name>Mg(2+)</name>
        <dbReference type="ChEBI" id="CHEBI:18420"/>
    </ligand>
</feature>
<sequence length="355" mass="38830">MKTIQRKVAVAVLPALIMLLFAAGCGSDSGDESNAKRSEPQSHTYYIFDTVVTLRVYDDRMTSQHFEEVNEILERIDREMNRQREDSELAEVNAKAGKSAVTVSEETMQVIQAAMVYAHLSEGKFNPAIGPLVDLWGIGNEGASVPKQKLLNEKLELIDFKDVVIDEANRTVRLNRAGMALDLGGIAKGYAADAIADYLKSEGFNSAIIDLGGNIMALGNKPNGSQWNIGIQEPDEQRGQQVGSIKVSNQTVVTSGVYERFFKKDGRLYHHILDTSTGFPVQNGLLSVTLVTNLSIDADALSTTAFAMGAEEGKTFIESLEDAEAIFITENKDVIVTSGLAGRFKLTNKDYRLVE</sequence>
<evidence type="ECO:0000256" key="5">
    <source>
        <dbReference type="ARBA" id="ARBA00022723"/>
    </source>
</evidence>
<dbReference type="GO" id="GO:0046872">
    <property type="term" value="F:metal ion binding"/>
    <property type="evidence" value="ECO:0007669"/>
    <property type="project" value="UniProtKB-UniRule"/>
</dbReference>
<dbReference type="PIRSF" id="PIRSF006268">
    <property type="entry name" value="ApbE"/>
    <property type="match status" value="1"/>
</dbReference>
<evidence type="ECO:0000256" key="10">
    <source>
        <dbReference type="PIRNR" id="PIRNR006268"/>
    </source>
</evidence>
<dbReference type="Pfam" id="PF02424">
    <property type="entry name" value="ApbE"/>
    <property type="match status" value="1"/>
</dbReference>
<dbReference type="EMBL" id="BDQX01000289">
    <property type="protein sequence ID" value="GBG10058.1"/>
    <property type="molecule type" value="Genomic_DNA"/>
</dbReference>
<comment type="function">
    <text evidence="12">Flavin transferase that catalyzes the transfer of the FMN moiety of FAD and its covalent binding to the hydroxyl group of a threonine residue in a target flavoprotein.</text>
</comment>
<feature type="coiled-coil region" evidence="13">
    <location>
        <begin position="66"/>
        <end position="93"/>
    </location>
</feature>
<dbReference type="SUPFAM" id="SSF143631">
    <property type="entry name" value="ApbE-like"/>
    <property type="match status" value="1"/>
</dbReference>
<keyword evidence="5 10" id="KW-0479">Metal-binding</keyword>
<feature type="binding site" evidence="11">
    <location>
        <position position="299"/>
    </location>
    <ligand>
        <name>Mg(2+)</name>
        <dbReference type="ChEBI" id="CHEBI:18420"/>
    </ligand>
</feature>
<dbReference type="PANTHER" id="PTHR30040">
    <property type="entry name" value="THIAMINE BIOSYNTHESIS LIPOPROTEIN APBE"/>
    <property type="match status" value="1"/>
</dbReference>
<keyword evidence="7 10" id="KW-0460">Magnesium</keyword>
<evidence type="ECO:0000256" key="11">
    <source>
        <dbReference type="PIRSR" id="PIRSR006268-2"/>
    </source>
</evidence>
<evidence type="ECO:0000256" key="2">
    <source>
        <dbReference type="ARBA" id="ARBA00016337"/>
    </source>
</evidence>
<keyword evidence="12" id="KW-0449">Lipoprotein</keyword>
<dbReference type="EC" id="2.7.1.180" evidence="1 10"/>
<evidence type="ECO:0000256" key="1">
    <source>
        <dbReference type="ARBA" id="ARBA00011955"/>
    </source>
</evidence>
<dbReference type="Gene3D" id="3.10.520.10">
    <property type="entry name" value="ApbE-like domains"/>
    <property type="match status" value="1"/>
</dbReference>
<protein>
    <recommendedName>
        <fullName evidence="2 10">FAD:protein FMN transferase</fullName>
        <ecNumber evidence="1 10">2.7.1.180</ecNumber>
    </recommendedName>
    <alternativeName>
        <fullName evidence="8 10">Flavin transferase</fullName>
    </alternativeName>
</protein>
<evidence type="ECO:0000256" key="3">
    <source>
        <dbReference type="ARBA" id="ARBA00022630"/>
    </source>
</evidence>